<dbReference type="OrthoDB" id="10420976at2759"/>
<keyword evidence="2" id="KW-1185">Reference proteome</keyword>
<proteinExistence type="predicted"/>
<dbReference type="Proteomes" id="UP000499080">
    <property type="component" value="Unassembled WGS sequence"/>
</dbReference>
<organism evidence="1 2">
    <name type="scientific">Araneus ventricosus</name>
    <name type="common">Orbweaver spider</name>
    <name type="synonym">Epeira ventricosa</name>
    <dbReference type="NCBI Taxonomy" id="182803"/>
    <lineage>
        <taxon>Eukaryota</taxon>
        <taxon>Metazoa</taxon>
        <taxon>Ecdysozoa</taxon>
        <taxon>Arthropoda</taxon>
        <taxon>Chelicerata</taxon>
        <taxon>Arachnida</taxon>
        <taxon>Araneae</taxon>
        <taxon>Araneomorphae</taxon>
        <taxon>Entelegynae</taxon>
        <taxon>Araneoidea</taxon>
        <taxon>Araneidae</taxon>
        <taxon>Araneus</taxon>
    </lineage>
</organism>
<dbReference type="AlphaFoldDB" id="A0A4Y2FPZ6"/>
<evidence type="ECO:0000313" key="1">
    <source>
        <dbReference type="EMBL" id="GBM43107.1"/>
    </source>
</evidence>
<evidence type="ECO:0000313" key="2">
    <source>
        <dbReference type="Proteomes" id="UP000499080"/>
    </source>
</evidence>
<sequence>MFAQAGAYGTEMILARALVIRRRVRALSKLPFSNGCNRLLIKAPSLPYLQYNYCSVSLITRGLAYCSAATIKGGSEDLIKSLVVSMSILNIGDYFHPLFLISDL</sequence>
<reference evidence="1 2" key="1">
    <citation type="journal article" date="2019" name="Sci. Rep.">
        <title>Orb-weaving spider Araneus ventricosus genome elucidates the spidroin gene catalogue.</title>
        <authorList>
            <person name="Kono N."/>
            <person name="Nakamura H."/>
            <person name="Ohtoshi R."/>
            <person name="Moran D.A.P."/>
            <person name="Shinohara A."/>
            <person name="Yoshida Y."/>
            <person name="Fujiwara M."/>
            <person name="Mori M."/>
            <person name="Tomita M."/>
            <person name="Arakawa K."/>
        </authorList>
    </citation>
    <scope>NUCLEOTIDE SEQUENCE [LARGE SCALE GENOMIC DNA]</scope>
</reference>
<comment type="caution">
    <text evidence="1">The sequence shown here is derived from an EMBL/GenBank/DDBJ whole genome shotgun (WGS) entry which is preliminary data.</text>
</comment>
<gene>
    <name evidence="1" type="ORF">AVEN_269922_1</name>
</gene>
<protein>
    <submittedName>
        <fullName evidence="1">Uncharacterized protein</fullName>
    </submittedName>
</protein>
<accession>A0A4Y2FPZ6</accession>
<name>A0A4Y2FPZ6_ARAVE</name>
<dbReference type="EMBL" id="BGPR01001016">
    <property type="protein sequence ID" value="GBM43107.1"/>
    <property type="molecule type" value="Genomic_DNA"/>
</dbReference>